<keyword evidence="3" id="KW-1185">Reference proteome</keyword>
<dbReference type="Gene3D" id="3.30.420.10">
    <property type="entry name" value="Ribonuclease H-like superfamily/Ribonuclease H"/>
    <property type="match status" value="1"/>
</dbReference>
<gene>
    <name evidence="2" type="ORF">FWK35_00030334</name>
</gene>
<dbReference type="AlphaFoldDB" id="A0A6G0VWG8"/>
<name>A0A6G0VWG8_APHCR</name>
<dbReference type="OrthoDB" id="6625022at2759"/>
<dbReference type="Pfam" id="PF05699">
    <property type="entry name" value="Dimer_Tnp_hAT"/>
    <property type="match status" value="1"/>
</dbReference>
<dbReference type="InterPro" id="IPR036397">
    <property type="entry name" value="RNaseH_sf"/>
</dbReference>
<organism evidence="2 3">
    <name type="scientific">Aphis craccivora</name>
    <name type="common">Cowpea aphid</name>
    <dbReference type="NCBI Taxonomy" id="307492"/>
    <lineage>
        <taxon>Eukaryota</taxon>
        <taxon>Metazoa</taxon>
        <taxon>Ecdysozoa</taxon>
        <taxon>Arthropoda</taxon>
        <taxon>Hexapoda</taxon>
        <taxon>Insecta</taxon>
        <taxon>Pterygota</taxon>
        <taxon>Neoptera</taxon>
        <taxon>Paraneoptera</taxon>
        <taxon>Hemiptera</taxon>
        <taxon>Sternorrhyncha</taxon>
        <taxon>Aphidomorpha</taxon>
        <taxon>Aphidoidea</taxon>
        <taxon>Aphididae</taxon>
        <taxon>Aphidini</taxon>
        <taxon>Aphis</taxon>
        <taxon>Aphis</taxon>
    </lineage>
</organism>
<dbReference type="GO" id="GO:0046983">
    <property type="term" value="F:protein dimerization activity"/>
    <property type="evidence" value="ECO:0007669"/>
    <property type="project" value="InterPro"/>
</dbReference>
<dbReference type="GO" id="GO:0003676">
    <property type="term" value="F:nucleic acid binding"/>
    <property type="evidence" value="ECO:0007669"/>
    <property type="project" value="InterPro"/>
</dbReference>
<evidence type="ECO:0000313" key="2">
    <source>
        <dbReference type="EMBL" id="KAF0712014.1"/>
    </source>
</evidence>
<dbReference type="PANTHER" id="PTHR33939">
    <property type="entry name" value="PROTEIN CBG22215"/>
    <property type="match status" value="1"/>
</dbReference>
<proteinExistence type="predicted"/>
<evidence type="ECO:0000259" key="1">
    <source>
        <dbReference type="Pfam" id="PF05699"/>
    </source>
</evidence>
<feature type="domain" description="HAT C-terminal dimerisation" evidence="1">
    <location>
        <begin position="2"/>
        <end position="44"/>
    </location>
</feature>
<evidence type="ECO:0000313" key="3">
    <source>
        <dbReference type="Proteomes" id="UP000478052"/>
    </source>
</evidence>
<accession>A0A6G0VWG8</accession>
<sequence length="228" mass="26032">YLCTIPATSVSSERSFSKLKLIKTRLRSTMQQNRLESLLLLSCEKDIDIDLEEAINKYALNSNVLKKLFSPRHWAYSRAAAAMLASRSLTLGNRCSGGKASAIVMDNASYYSMLMDNFPKSNSRKAVVEEWLKNKNVDFSPQERLSELDWFKYNPIELVWAQVKAEIAKNNNTIKMADVEKLGHAAIDTNEDNKKEILRDISLEPIIITLQEDHSNWDDEEIDDNIID</sequence>
<dbReference type="Proteomes" id="UP000478052">
    <property type="component" value="Unassembled WGS sequence"/>
</dbReference>
<dbReference type="InterPro" id="IPR008906">
    <property type="entry name" value="HATC_C_dom"/>
</dbReference>
<dbReference type="PANTHER" id="PTHR33939:SF1">
    <property type="entry name" value="DUF4371 DOMAIN-CONTAINING PROTEIN"/>
    <property type="match status" value="1"/>
</dbReference>
<dbReference type="EMBL" id="VUJU01011092">
    <property type="protein sequence ID" value="KAF0712014.1"/>
    <property type="molecule type" value="Genomic_DNA"/>
</dbReference>
<dbReference type="InterPro" id="IPR012337">
    <property type="entry name" value="RNaseH-like_sf"/>
</dbReference>
<dbReference type="SUPFAM" id="SSF53098">
    <property type="entry name" value="Ribonuclease H-like"/>
    <property type="match status" value="1"/>
</dbReference>
<comment type="caution">
    <text evidence="2">The sequence shown here is derived from an EMBL/GenBank/DDBJ whole genome shotgun (WGS) entry which is preliminary data.</text>
</comment>
<protein>
    <submittedName>
        <fullName evidence="2">DDE 3 domain-containing protein</fullName>
    </submittedName>
</protein>
<feature type="non-terminal residue" evidence="2">
    <location>
        <position position="1"/>
    </location>
</feature>
<reference evidence="2 3" key="1">
    <citation type="submission" date="2019-08" db="EMBL/GenBank/DDBJ databases">
        <title>Whole genome of Aphis craccivora.</title>
        <authorList>
            <person name="Voronova N.V."/>
            <person name="Shulinski R.S."/>
            <person name="Bandarenka Y.V."/>
            <person name="Zhorov D.G."/>
            <person name="Warner D."/>
        </authorList>
    </citation>
    <scope>NUCLEOTIDE SEQUENCE [LARGE SCALE GENOMIC DNA]</scope>
    <source>
        <strain evidence="2">180601</strain>
        <tissue evidence="2">Whole Body</tissue>
    </source>
</reference>